<sequence>MRKAIGIHVTKARDTYDLGASKFFGAPTIPGNWLDTFGEDELFLCQIRCRDIAALDPEQQLPHTGYLYLFLNVNHSPYQPRVRYFDGEPDTVVDGFNDEVEGIACPTDAWLMSFSEAEEDAEGLRLLGIPADWSYAEPAPAVLLQYDPLASDMGFLDSLDGYGYFLFGARKDDWTGICYREERS</sequence>
<dbReference type="AlphaFoldDB" id="D4LDG7"/>
<dbReference type="RefSeq" id="WP_015558568.1">
    <property type="nucleotide sequence ID" value="NC_021039.1"/>
</dbReference>
<dbReference type="SUPFAM" id="SSF103032">
    <property type="entry name" value="Hypothetical protein YwqG"/>
    <property type="match status" value="1"/>
</dbReference>
<proteinExistence type="predicted"/>
<name>D4LDG7_RUMC1</name>
<evidence type="ECO:0000313" key="2">
    <source>
        <dbReference type="Proteomes" id="UP000007054"/>
    </source>
</evidence>
<reference evidence="1" key="1">
    <citation type="submission" date="2010-03" db="EMBL/GenBank/DDBJ databases">
        <title>The genome sequence of Ruminococcus sp. 18P13.</title>
        <authorList>
            <consortium name="metaHIT consortium -- http://www.metahit.eu/"/>
            <person name="Pajon A."/>
            <person name="Turner K."/>
            <person name="Parkhill J."/>
            <person name="Bernalier A."/>
        </authorList>
    </citation>
    <scope>NUCLEOTIDE SEQUENCE [LARGE SCALE GENOMIC DNA]</scope>
    <source>
        <strain evidence="1">Type strain: 18P13</strain>
    </source>
</reference>
<dbReference type="STRING" id="213810.RUM_15720"/>
<dbReference type="HOGENOM" id="CLU_1467187_0_0_9"/>
<dbReference type="Gene3D" id="2.30.320.10">
    <property type="entry name" value="YwqG-like"/>
    <property type="match status" value="1"/>
</dbReference>
<dbReference type="InterPro" id="IPR035948">
    <property type="entry name" value="YwqG-like_sf"/>
</dbReference>
<dbReference type="EMBL" id="FP929052">
    <property type="protein sequence ID" value="CBL17662.1"/>
    <property type="molecule type" value="Genomic_DNA"/>
</dbReference>
<dbReference type="KEGG" id="rch:RUM_15720"/>
<organism evidence="1 2">
    <name type="scientific">Ruminococcus champanellensis (strain DSM 18848 / JCM 17042 / KCTC 15320 / 18P13)</name>
    <dbReference type="NCBI Taxonomy" id="213810"/>
    <lineage>
        <taxon>Bacteria</taxon>
        <taxon>Bacillati</taxon>
        <taxon>Bacillota</taxon>
        <taxon>Clostridia</taxon>
        <taxon>Eubacteriales</taxon>
        <taxon>Oscillospiraceae</taxon>
        <taxon>Ruminococcus</taxon>
    </lineage>
</organism>
<keyword evidence="2" id="KW-1185">Reference proteome</keyword>
<gene>
    <name evidence="1" type="ordered locus">RUM_15720</name>
</gene>
<dbReference type="GeneID" id="83156287"/>
<evidence type="ECO:0000313" key="1">
    <source>
        <dbReference type="EMBL" id="CBL17662.1"/>
    </source>
</evidence>
<dbReference type="Proteomes" id="UP000007054">
    <property type="component" value="Chromosome"/>
</dbReference>
<dbReference type="BioCyc" id="RCHA213810:RUM_RS07655-MONOMER"/>
<reference evidence="1" key="2">
    <citation type="submission" date="2010-03" db="EMBL/GenBank/DDBJ databases">
        <authorList>
            <person name="Pajon A."/>
        </authorList>
    </citation>
    <scope>NUCLEOTIDE SEQUENCE</scope>
    <source>
        <strain evidence="1">Type strain: 18P13</strain>
    </source>
</reference>
<dbReference type="PATRIC" id="fig|213810.4.peg.1471"/>
<protein>
    <recommendedName>
        <fullName evidence="3">DUF1963 domain-containing protein</fullName>
    </recommendedName>
</protein>
<evidence type="ECO:0008006" key="3">
    <source>
        <dbReference type="Google" id="ProtNLM"/>
    </source>
</evidence>
<accession>D4LDG7</accession>